<reference evidence="9 10" key="2">
    <citation type="journal article" date="2007" name="BMC Biol.">
        <title>A 100%-complete sequence reveals unusually simple genomic features in the hot-spring red alga Cyanidioschyzon merolae.</title>
        <authorList>
            <person name="Nozaki H."/>
            <person name="Takano H."/>
            <person name="Misumi O."/>
            <person name="Terasawa K."/>
            <person name="Matsuzaki M."/>
            <person name="Maruyama S."/>
            <person name="Nishida K."/>
            <person name="Yagisawa F."/>
            <person name="Yoshida Y."/>
            <person name="Fujiwara T."/>
            <person name="Takio S."/>
            <person name="Tamura K."/>
            <person name="Chung S.J."/>
            <person name="Nakamura S."/>
            <person name="Kuroiwa H."/>
            <person name="Tanaka K."/>
            <person name="Sato N."/>
            <person name="Kuroiwa T."/>
        </authorList>
    </citation>
    <scope>NUCLEOTIDE SEQUENCE [LARGE SCALE GENOMIC DNA]</scope>
    <source>
        <strain evidence="9 10">10D</strain>
    </source>
</reference>
<evidence type="ECO:0000259" key="8">
    <source>
        <dbReference type="PROSITE" id="PS51867"/>
    </source>
</evidence>
<feature type="domain" description="RING-Gid-type" evidence="8">
    <location>
        <begin position="409"/>
        <end position="480"/>
    </location>
</feature>
<proteinExistence type="predicted"/>
<evidence type="ECO:0000259" key="7">
    <source>
        <dbReference type="PROSITE" id="PS50897"/>
    </source>
</evidence>
<dbReference type="InterPro" id="IPR044063">
    <property type="entry name" value="ZF_RING_GID"/>
</dbReference>
<dbReference type="GO" id="GO:0008270">
    <property type="term" value="F:zinc ion binding"/>
    <property type="evidence" value="ECO:0007669"/>
    <property type="project" value="UniProtKB-KW"/>
</dbReference>
<dbReference type="InterPro" id="IPR045098">
    <property type="entry name" value="Fyv10_fam"/>
</dbReference>
<dbReference type="GO" id="GO:0043161">
    <property type="term" value="P:proteasome-mediated ubiquitin-dependent protein catabolic process"/>
    <property type="evidence" value="ECO:0007669"/>
    <property type="project" value="InterPro"/>
</dbReference>
<dbReference type="HOGENOM" id="CLU_027445_2_0_1"/>
<protein>
    <recommendedName>
        <fullName evidence="11">Macrophage erythroblast attacher</fullName>
    </recommendedName>
</protein>
<evidence type="ECO:0000313" key="9">
    <source>
        <dbReference type="EMBL" id="BAM80814.1"/>
    </source>
</evidence>
<dbReference type="GO" id="GO:0061630">
    <property type="term" value="F:ubiquitin protein ligase activity"/>
    <property type="evidence" value="ECO:0007669"/>
    <property type="project" value="InterPro"/>
</dbReference>
<dbReference type="OMA" id="ANHETAR"/>
<dbReference type="GeneID" id="16994665"/>
<comment type="subcellular location">
    <subcellularLocation>
        <location evidence="1">Cytoplasm</location>
    </subcellularLocation>
</comment>
<dbReference type="CDD" id="cd16659">
    <property type="entry name" value="RING-Ubox_Emp"/>
    <property type="match status" value="1"/>
</dbReference>
<keyword evidence="5" id="KW-0862">Zinc</keyword>
<dbReference type="GO" id="GO:0034657">
    <property type="term" value="C:GID complex"/>
    <property type="evidence" value="ECO:0007669"/>
    <property type="project" value="TreeGrafter"/>
</dbReference>
<gene>
    <name evidence="9" type="ORF">CYME_CML222C</name>
</gene>
<evidence type="ECO:0008006" key="11">
    <source>
        <dbReference type="Google" id="ProtNLM"/>
    </source>
</evidence>
<dbReference type="EMBL" id="AP006494">
    <property type="protein sequence ID" value="BAM80814.1"/>
    <property type="molecule type" value="Genomic_DNA"/>
</dbReference>
<dbReference type="RefSeq" id="XP_005536850.1">
    <property type="nucleotide sequence ID" value="XM_005536793.1"/>
</dbReference>
<dbReference type="SMART" id="SM00757">
    <property type="entry name" value="CRA"/>
    <property type="match status" value="1"/>
</dbReference>
<evidence type="ECO:0000256" key="4">
    <source>
        <dbReference type="ARBA" id="ARBA00022771"/>
    </source>
</evidence>
<feature type="zinc finger region" description="RING-Gid-type" evidence="6">
    <location>
        <begin position="409"/>
        <end position="480"/>
    </location>
</feature>
<dbReference type="STRING" id="280699.M1V8Q3"/>
<evidence type="ECO:0000256" key="3">
    <source>
        <dbReference type="ARBA" id="ARBA00022723"/>
    </source>
</evidence>
<dbReference type="OrthoDB" id="1933455at2759"/>
<dbReference type="PROSITE" id="PS50897">
    <property type="entry name" value="CTLH"/>
    <property type="match status" value="1"/>
</dbReference>
<evidence type="ECO:0000256" key="1">
    <source>
        <dbReference type="ARBA" id="ARBA00004496"/>
    </source>
</evidence>
<keyword evidence="2" id="KW-0963">Cytoplasm</keyword>
<dbReference type="Proteomes" id="UP000007014">
    <property type="component" value="Chromosome 12"/>
</dbReference>
<dbReference type="Gramene" id="CML222CT">
    <property type="protein sequence ID" value="CML222CT"/>
    <property type="gene ID" value="CML222C"/>
</dbReference>
<organism evidence="9 10">
    <name type="scientific">Cyanidioschyzon merolae (strain NIES-3377 / 10D)</name>
    <name type="common">Unicellular red alga</name>
    <dbReference type="NCBI Taxonomy" id="280699"/>
    <lineage>
        <taxon>Eukaryota</taxon>
        <taxon>Rhodophyta</taxon>
        <taxon>Bangiophyceae</taxon>
        <taxon>Cyanidiales</taxon>
        <taxon>Cyanidiaceae</taxon>
        <taxon>Cyanidioschyzon</taxon>
    </lineage>
</organism>
<sequence>MELERAMLVLPAEAFQVNLRNHKRLCDRKAEQLRTLLSQLGDAGDSATVASVLEELSKEIDEFRTALESWDRKDQEQISNLRQRLRILLTEAGLDTQMLDLAQESAQTPAFARYQVTDSDAKDTTERAREPAMDSGQCDLSQREVSTDATQHRLLRFLVDFMLRQGYLETARRAIERWGLAPFVDMGVFEAIVPVVVGLRANRATEALQYCAENRRRLSRLGSSLELNLRVQEFIELCRAREVNAAVLYARKHFNGLLASKPDADADPRALEEYALVKRCVTLLAYPPETSCEPYRRLYDPKRWDTLIEKFLSTHFELNMLPSVPLLDLLIEPGLAALKTRKCKPYTLETNPATRAGRASQGPTSIEGPVGHARHQEVSMSTGDAERGQLASSAFDEHVSALGDRARLCPTCAYPFNALAKDLPYSSHTHSILLCRVTGKLMDEHNPPIVLPNGNVYSAEAVDLLTEQRPDGRFVRDPATGHEFSRDICRKVFIM</sequence>
<keyword evidence="4 6" id="KW-0863">Zinc-finger</keyword>
<reference evidence="9 10" key="1">
    <citation type="journal article" date="2004" name="Nature">
        <title>Genome sequence of the ultrasmall unicellular red alga Cyanidioschyzon merolae 10D.</title>
        <authorList>
            <person name="Matsuzaki M."/>
            <person name="Misumi O."/>
            <person name="Shin-i T."/>
            <person name="Maruyama S."/>
            <person name="Takahara M."/>
            <person name="Miyagishima S."/>
            <person name="Mori T."/>
            <person name="Nishida K."/>
            <person name="Yagisawa F."/>
            <person name="Nishida K."/>
            <person name="Yoshida Y."/>
            <person name="Nishimura Y."/>
            <person name="Nakao S."/>
            <person name="Kobayashi T."/>
            <person name="Momoyama Y."/>
            <person name="Higashiyama T."/>
            <person name="Minoda A."/>
            <person name="Sano M."/>
            <person name="Nomoto H."/>
            <person name="Oishi K."/>
            <person name="Hayashi H."/>
            <person name="Ohta F."/>
            <person name="Nishizaka S."/>
            <person name="Haga S."/>
            <person name="Miura S."/>
            <person name="Morishita T."/>
            <person name="Kabeya Y."/>
            <person name="Terasawa K."/>
            <person name="Suzuki Y."/>
            <person name="Ishii Y."/>
            <person name="Asakawa S."/>
            <person name="Takano H."/>
            <person name="Ohta N."/>
            <person name="Kuroiwa H."/>
            <person name="Tanaka K."/>
            <person name="Shimizu N."/>
            <person name="Sugano S."/>
            <person name="Sato N."/>
            <person name="Nozaki H."/>
            <person name="Ogasawara N."/>
            <person name="Kohara Y."/>
            <person name="Kuroiwa T."/>
        </authorList>
    </citation>
    <scope>NUCLEOTIDE SEQUENCE [LARGE SCALE GENOMIC DNA]</scope>
    <source>
        <strain evidence="9 10">10D</strain>
    </source>
</reference>
<dbReference type="InterPro" id="IPR024964">
    <property type="entry name" value="CTLH/CRA"/>
</dbReference>
<name>M1V8Q3_CYAM1</name>
<dbReference type="InterPro" id="IPR013144">
    <property type="entry name" value="CRA_dom"/>
</dbReference>
<dbReference type="GO" id="GO:0005737">
    <property type="term" value="C:cytoplasm"/>
    <property type="evidence" value="ECO:0007669"/>
    <property type="project" value="UniProtKB-SubCell"/>
</dbReference>
<evidence type="ECO:0000256" key="5">
    <source>
        <dbReference type="ARBA" id="ARBA00022833"/>
    </source>
</evidence>
<evidence type="ECO:0000256" key="6">
    <source>
        <dbReference type="PROSITE-ProRule" id="PRU01215"/>
    </source>
</evidence>
<keyword evidence="3" id="KW-0479">Metal-binding</keyword>
<feature type="domain" description="CTLH" evidence="7">
    <location>
        <begin position="206"/>
        <end position="245"/>
    </location>
</feature>
<dbReference type="KEGG" id="cme:CYME_CML222C"/>
<dbReference type="eggNOG" id="KOG0396">
    <property type="taxonomic scope" value="Eukaryota"/>
</dbReference>
<keyword evidence="10" id="KW-1185">Reference proteome</keyword>
<dbReference type="Pfam" id="PF10607">
    <property type="entry name" value="CTLH"/>
    <property type="match status" value="1"/>
</dbReference>
<dbReference type="AlphaFoldDB" id="M1V8Q3"/>
<dbReference type="InterPro" id="IPR006595">
    <property type="entry name" value="CTLH_C"/>
</dbReference>
<dbReference type="GO" id="GO:0005634">
    <property type="term" value="C:nucleus"/>
    <property type="evidence" value="ECO:0007669"/>
    <property type="project" value="TreeGrafter"/>
</dbReference>
<accession>M1V8Q3</accession>
<dbReference type="PROSITE" id="PS51867">
    <property type="entry name" value="ZF_RING_GID"/>
    <property type="match status" value="1"/>
</dbReference>
<dbReference type="PANTHER" id="PTHR12170">
    <property type="entry name" value="MACROPHAGE ERYTHROBLAST ATTACHER-RELATED"/>
    <property type="match status" value="1"/>
</dbReference>
<evidence type="ECO:0000256" key="2">
    <source>
        <dbReference type="ARBA" id="ARBA00022490"/>
    </source>
</evidence>
<dbReference type="PANTHER" id="PTHR12170:SF2">
    <property type="entry name" value="E3 UBIQUITIN-PROTEIN TRANSFERASE MAEA"/>
    <property type="match status" value="1"/>
</dbReference>
<evidence type="ECO:0000313" key="10">
    <source>
        <dbReference type="Proteomes" id="UP000007014"/>
    </source>
</evidence>